<organism evidence="2 3">
    <name type="scientific">Mesorhabditis spiculigera</name>
    <dbReference type="NCBI Taxonomy" id="96644"/>
    <lineage>
        <taxon>Eukaryota</taxon>
        <taxon>Metazoa</taxon>
        <taxon>Ecdysozoa</taxon>
        <taxon>Nematoda</taxon>
        <taxon>Chromadorea</taxon>
        <taxon>Rhabditida</taxon>
        <taxon>Rhabditina</taxon>
        <taxon>Rhabditomorpha</taxon>
        <taxon>Rhabditoidea</taxon>
        <taxon>Rhabditidae</taxon>
        <taxon>Mesorhabditinae</taxon>
        <taxon>Mesorhabditis</taxon>
    </lineage>
</organism>
<dbReference type="EMBL" id="CATQJA010002706">
    <property type="protein sequence ID" value="CAJ0585788.1"/>
    <property type="molecule type" value="Genomic_DNA"/>
</dbReference>
<reference evidence="2" key="1">
    <citation type="submission" date="2023-06" db="EMBL/GenBank/DDBJ databases">
        <authorList>
            <person name="Delattre M."/>
        </authorList>
    </citation>
    <scope>NUCLEOTIDE SEQUENCE</scope>
    <source>
        <strain evidence="2">AF72</strain>
    </source>
</reference>
<feature type="non-terminal residue" evidence="2">
    <location>
        <position position="1"/>
    </location>
</feature>
<dbReference type="Proteomes" id="UP001177023">
    <property type="component" value="Unassembled WGS sequence"/>
</dbReference>
<evidence type="ECO:0000256" key="1">
    <source>
        <dbReference type="SAM" id="Phobius"/>
    </source>
</evidence>
<feature type="transmembrane region" description="Helical" evidence="1">
    <location>
        <begin position="96"/>
        <end position="119"/>
    </location>
</feature>
<name>A0AA36DDZ3_9BILA</name>
<evidence type="ECO:0000313" key="3">
    <source>
        <dbReference type="Proteomes" id="UP001177023"/>
    </source>
</evidence>
<comment type="caution">
    <text evidence="2">The sequence shown here is derived from an EMBL/GenBank/DDBJ whole genome shotgun (WGS) entry which is preliminary data.</text>
</comment>
<keyword evidence="1" id="KW-0472">Membrane</keyword>
<keyword evidence="1" id="KW-0812">Transmembrane</keyword>
<keyword evidence="3" id="KW-1185">Reference proteome</keyword>
<keyword evidence="1" id="KW-1133">Transmembrane helix</keyword>
<dbReference type="AlphaFoldDB" id="A0AA36DDZ3"/>
<sequence>MLQYPFFLIVRHLVIINNIHLIAQATLVLPLMVIVYTEETNGIFYLWSTIGTQVTKFTEEAVVYFTLLMAMNRLSIFVLPRFVVYFEGTKLRITIWTTWGFVLLHVGVRFLVSMIILGLPEYNDTLTRFRELLSTVNLQLVGLHHSLFRLFDLLPARLGATL</sequence>
<protein>
    <submittedName>
        <fullName evidence="2">Uncharacterized protein</fullName>
    </submittedName>
</protein>
<gene>
    <name evidence="2" type="ORF">MSPICULIGERA_LOCUS23799</name>
</gene>
<accession>A0AA36DDZ3</accession>
<feature type="transmembrane region" description="Helical" evidence="1">
    <location>
        <begin position="12"/>
        <end position="36"/>
    </location>
</feature>
<proteinExistence type="predicted"/>
<evidence type="ECO:0000313" key="2">
    <source>
        <dbReference type="EMBL" id="CAJ0585788.1"/>
    </source>
</evidence>
<feature type="transmembrane region" description="Helical" evidence="1">
    <location>
        <begin position="61"/>
        <end position="84"/>
    </location>
</feature>